<dbReference type="RefSeq" id="WP_263723201.1">
    <property type="nucleotide sequence ID" value="NZ_JAOWLA010000023.1"/>
</dbReference>
<dbReference type="InterPro" id="IPR029058">
    <property type="entry name" value="AB_hydrolase_fold"/>
</dbReference>
<dbReference type="InterPro" id="IPR036388">
    <property type="entry name" value="WH-like_DNA-bd_sf"/>
</dbReference>
<dbReference type="Gene3D" id="1.10.10.10">
    <property type="entry name" value="Winged helix-like DNA-binding domain superfamily/Winged helix DNA-binding domain"/>
    <property type="match status" value="1"/>
</dbReference>
<dbReference type="Pfam" id="PF00561">
    <property type="entry name" value="Abhydrolase_1"/>
    <property type="match status" value="1"/>
</dbReference>
<dbReference type="Pfam" id="PF00486">
    <property type="entry name" value="Trans_reg_C"/>
    <property type="match status" value="1"/>
</dbReference>
<keyword evidence="5" id="KW-1185">Reference proteome</keyword>
<keyword evidence="4" id="KW-0378">Hydrolase</keyword>
<dbReference type="EMBL" id="JAOWLA010000023">
    <property type="protein sequence ID" value="MCV2866665.1"/>
    <property type="molecule type" value="Genomic_DNA"/>
</dbReference>
<sequence>MEHRFANCILDDARMTLTRGGAPVALEPRVFDLIHLLVRNAGDLVTRDRLIDEVWQGRIVSESAISACIAAARRALGDDGKAQAVIRTVARRGLMLVAEVASSAPEPSLSEPPAIVQRVRHLSGNHGESIVYAVNGTGPPLLRVDAPAWDIEAEWNAHYWRDATEALAQFYRVARFTRRDFGKGRDGAPRIDYDAMAEELALVADAVGFDRFAMFSQSGGVHAALRFAARYPARVSRLVIAGGYVEGRSRRSGTEVADDAFRHLVAEGWRAEAEGIGAAFMLAYLPEGPLEAIMAAARNFQDSVSKETELALRDAINTVDNGPLLSQIRCPTLIVHARHDAVHPLSEARKLAAGIADAELLVLDTANHLPLPGNPSWDVFLSAFRDFLGTSP</sequence>
<evidence type="ECO:0000259" key="3">
    <source>
        <dbReference type="PROSITE" id="PS51755"/>
    </source>
</evidence>
<dbReference type="InterPro" id="IPR016032">
    <property type="entry name" value="Sig_transdc_resp-reg_C-effctor"/>
</dbReference>
<evidence type="ECO:0000256" key="2">
    <source>
        <dbReference type="PROSITE-ProRule" id="PRU01091"/>
    </source>
</evidence>
<dbReference type="GO" id="GO:0016787">
    <property type="term" value="F:hydrolase activity"/>
    <property type="evidence" value="ECO:0007669"/>
    <property type="project" value="UniProtKB-KW"/>
</dbReference>
<evidence type="ECO:0000313" key="5">
    <source>
        <dbReference type="Proteomes" id="UP001652503"/>
    </source>
</evidence>
<evidence type="ECO:0000313" key="4">
    <source>
        <dbReference type="EMBL" id="MCV2866665.1"/>
    </source>
</evidence>
<protein>
    <submittedName>
        <fullName evidence="4">Alpha/beta hydrolase</fullName>
    </submittedName>
</protein>
<dbReference type="InterPro" id="IPR001867">
    <property type="entry name" value="OmpR/PhoB-type_DNA-bd"/>
</dbReference>
<accession>A0ABT2Z6J8</accession>
<comment type="caution">
    <text evidence="4">The sequence shown here is derived from an EMBL/GenBank/DDBJ whole genome shotgun (WGS) entry which is preliminary data.</text>
</comment>
<name>A0ABT2Z6J8_9RHOB</name>
<keyword evidence="1 2" id="KW-0238">DNA-binding</keyword>
<dbReference type="CDD" id="cd00383">
    <property type="entry name" value="trans_reg_C"/>
    <property type="match status" value="1"/>
</dbReference>
<feature type="DNA-binding region" description="OmpR/PhoB-type" evidence="2">
    <location>
        <begin position="1"/>
        <end position="98"/>
    </location>
</feature>
<dbReference type="Proteomes" id="UP001652503">
    <property type="component" value="Unassembled WGS sequence"/>
</dbReference>
<proteinExistence type="predicted"/>
<dbReference type="SUPFAM" id="SSF53474">
    <property type="entry name" value="alpha/beta-Hydrolases"/>
    <property type="match status" value="1"/>
</dbReference>
<dbReference type="PROSITE" id="PS51755">
    <property type="entry name" value="OMPR_PHOB"/>
    <property type="match status" value="1"/>
</dbReference>
<feature type="domain" description="OmpR/PhoB-type" evidence="3">
    <location>
        <begin position="1"/>
        <end position="98"/>
    </location>
</feature>
<dbReference type="SUPFAM" id="SSF46894">
    <property type="entry name" value="C-terminal effector domain of the bipartite response regulators"/>
    <property type="match status" value="1"/>
</dbReference>
<dbReference type="InterPro" id="IPR000073">
    <property type="entry name" value="AB_hydrolase_1"/>
</dbReference>
<dbReference type="PANTHER" id="PTHR43433">
    <property type="entry name" value="HYDROLASE, ALPHA/BETA FOLD FAMILY PROTEIN"/>
    <property type="match status" value="1"/>
</dbReference>
<organism evidence="4 5">
    <name type="scientific">Albidovulum sediminicola</name>
    <dbReference type="NCBI Taxonomy" id="2984331"/>
    <lineage>
        <taxon>Bacteria</taxon>
        <taxon>Pseudomonadati</taxon>
        <taxon>Pseudomonadota</taxon>
        <taxon>Alphaproteobacteria</taxon>
        <taxon>Rhodobacterales</taxon>
        <taxon>Paracoccaceae</taxon>
        <taxon>Albidovulum</taxon>
    </lineage>
</organism>
<dbReference type="SMART" id="SM00862">
    <property type="entry name" value="Trans_reg_C"/>
    <property type="match status" value="1"/>
</dbReference>
<evidence type="ECO:0000256" key="1">
    <source>
        <dbReference type="ARBA" id="ARBA00023125"/>
    </source>
</evidence>
<gene>
    <name evidence="4" type="ORF">OE647_18305</name>
</gene>
<reference evidence="4 5" key="1">
    <citation type="submission" date="2022-10" db="EMBL/GenBank/DDBJ databases">
        <title>Defluviimonas sp. nov., isolated from ocean surface water.</title>
        <authorList>
            <person name="He W."/>
            <person name="Wang L."/>
            <person name="Zhang D.-F."/>
        </authorList>
    </citation>
    <scope>NUCLEOTIDE SEQUENCE [LARGE SCALE GENOMIC DNA]</scope>
    <source>
        <strain evidence="4 5">WL0075</strain>
    </source>
</reference>
<dbReference type="Gene3D" id="3.40.50.1820">
    <property type="entry name" value="alpha/beta hydrolase"/>
    <property type="match status" value="1"/>
</dbReference>
<dbReference type="PANTHER" id="PTHR43433:SF5">
    <property type="entry name" value="AB HYDROLASE-1 DOMAIN-CONTAINING PROTEIN"/>
    <property type="match status" value="1"/>
</dbReference>
<dbReference type="InterPro" id="IPR050471">
    <property type="entry name" value="AB_hydrolase"/>
</dbReference>